<dbReference type="EMBL" id="AP027735">
    <property type="protein sequence ID" value="BDZ59242.1"/>
    <property type="molecule type" value="Genomic_DNA"/>
</dbReference>
<organism evidence="2">
    <name type="scientific">Barrientosiimonas endolithica</name>
    <dbReference type="NCBI Taxonomy" id="1535208"/>
    <lineage>
        <taxon>Bacteria</taxon>
        <taxon>Bacillati</taxon>
        <taxon>Actinomycetota</taxon>
        <taxon>Actinomycetes</taxon>
        <taxon>Micrococcales</taxon>
        <taxon>Dermacoccaceae</taxon>
        <taxon>Barrientosiimonas</taxon>
    </lineage>
</organism>
<accession>A0ABM8HE27</accession>
<sequence length="94" mass="9419">MNGQKPHSPSPLVWCSSSATRSPLPVWAPISELPEGPGKISGVAGASGSPQRSTIGLLADDSLAADDDDEPAAPDELVTTDGLAALPDVGDEAS</sequence>
<reference evidence="2" key="1">
    <citation type="journal article" date="2014" name="Int. J. Syst. Evol. Microbiol.">
        <title>Complete genome of a new Firmicutes species belonging to the dominant human colonic microbiota ('Ruminococcus bicirculans') reveals two chromosomes and a selective capacity to utilize plant glucans.</title>
        <authorList>
            <consortium name="NISC Comparative Sequencing Program"/>
            <person name="Wegmann U."/>
            <person name="Louis P."/>
            <person name="Goesmann A."/>
            <person name="Henrissat B."/>
            <person name="Duncan S.H."/>
            <person name="Flint H.J."/>
        </authorList>
    </citation>
    <scope>NUCLEOTIDE SEQUENCE</scope>
    <source>
        <strain evidence="2">NBRC 110608</strain>
    </source>
</reference>
<evidence type="ECO:0000256" key="1">
    <source>
        <dbReference type="SAM" id="MobiDB-lite"/>
    </source>
</evidence>
<protein>
    <submittedName>
        <fullName evidence="2">Uncharacterized protein</fullName>
    </submittedName>
</protein>
<dbReference type="RefSeq" id="WP_289231356.1">
    <property type="nucleotide sequence ID" value="NZ_AP027735.1"/>
</dbReference>
<feature type="region of interest" description="Disordered" evidence="1">
    <location>
        <begin position="64"/>
        <end position="94"/>
    </location>
</feature>
<name>A0ABM8HE27_9MICO</name>
<evidence type="ECO:0000313" key="2">
    <source>
        <dbReference type="EMBL" id="BDZ59242.1"/>
    </source>
</evidence>
<proteinExistence type="predicted"/>
<feature type="compositionally biased region" description="Acidic residues" evidence="1">
    <location>
        <begin position="64"/>
        <end position="73"/>
    </location>
</feature>
<reference evidence="2" key="2">
    <citation type="submission" date="2023-02" db="EMBL/GenBank/DDBJ databases">
        <authorList>
            <person name="Sun Q."/>
            <person name="Mori K."/>
        </authorList>
    </citation>
    <scope>NUCLEOTIDE SEQUENCE</scope>
    <source>
        <strain evidence="2">NBRC 110608</strain>
    </source>
</reference>
<gene>
    <name evidence="2" type="ORF">GCM10025872_28990</name>
</gene>